<dbReference type="Proteomes" id="UP001597110">
    <property type="component" value="Unassembled WGS sequence"/>
</dbReference>
<keyword evidence="4 5" id="KW-0472">Membrane</keyword>
<evidence type="ECO:0000256" key="5">
    <source>
        <dbReference type="SAM" id="Phobius"/>
    </source>
</evidence>
<keyword evidence="2 5" id="KW-0812">Transmembrane</keyword>
<dbReference type="NCBIfam" id="TIGR00785">
    <property type="entry name" value="dass"/>
    <property type="match status" value="1"/>
</dbReference>
<comment type="caution">
    <text evidence="6">The sequence shown here is derived from an EMBL/GenBank/DDBJ whole genome shotgun (WGS) entry which is preliminary data.</text>
</comment>
<comment type="subcellular location">
    <subcellularLocation>
        <location evidence="1">Membrane</location>
        <topology evidence="1">Multi-pass membrane protein</topology>
    </subcellularLocation>
</comment>
<feature type="transmembrane region" description="Helical" evidence="5">
    <location>
        <begin position="164"/>
        <end position="180"/>
    </location>
</feature>
<name>A0ABW2YD07_9GAMM</name>
<feature type="transmembrane region" description="Helical" evidence="5">
    <location>
        <begin position="192"/>
        <end position="214"/>
    </location>
</feature>
<evidence type="ECO:0000256" key="4">
    <source>
        <dbReference type="ARBA" id="ARBA00023136"/>
    </source>
</evidence>
<feature type="transmembrane region" description="Helical" evidence="5">
    <location>
        <begin position="234"/>
        <end position="256"/>
    </location>
</feature>
<evidence type="ECO:0000256" key="3">
    <source>
        <dbReference type="ARBA" id="ARBA00022989"/>
    </source>
</evidence>
<evidence type="ECO:0000313" key="7">
    <source>
        <dbReference type="Proteomes" id="UP001597110"/>
    </source>
</evidence>
<sequence length="500" mass="51981">MTAAAPDTPPAPAEAPAETSGIGPLGTKIGALLGPALAVLMLLIGPPEGLPGPGWHTLAVLAWMVVWWVTEPVPIAATSLLPMVWLPLFGIVPMGDATGAYADPIVFLFIGGFIIAVAIEHWRLHERIALAMIAAVGTRPVALVGSFALAACLLSMWISNTATTMMLVPMALGVAQAIAHSSGHDREQAAPLTAALVLMVAYGASIGGIGTPVGSPTNLVAMGYLRKEGLDLGFAQWMIIALPLMVVMLLACWWLLSRPLRGHAANPDVARMLDARRRALGPMSTPERRVLIVFALVALAWMFAPLLKKIDGLSGLNDTVIAIAGALLLFAIPSGDAANPSRRLLDWKTAERIPWGVALLFGGGLSVAAAMEAHGVSGWLGDALSGMRTLPPILVLLLLATLTVFASEFMSNVATLAAFLPVVGAVSVATGLPPLVLVFCASMSASLAFMMPAGTAPNAIAYGTGAVKMRQMIRVGLWLNLFGIVAITLAGEWLAPVVLG</sequence>
<keyword evidence="3 5" id="KW-1133">Transmembrane helix</keyword>
<dbReference type="RefSeq" id="WP_386824226.1">
    <property type="nucleotide sequence ID" value="NZ_JBHTIF010000002.1"/>
</dbReference>
<feature type="transmembrane region" description="Helical" evidence="5">
    <location>
        <begin position="353"/>
        <end position="370"/>
    </location>
</feature>
<feature type="transmembrane region" description="Helical" evidence="5">
    <location>
        <begin position="435"/>
        <end position="454"/>
    </location>
</feature>
<dbReference type="InterPro" id="IPR001898">
    <property type="entry name" value="SLC13A/DASS"/>
</dbReference>
<feature type="transmembrane region" description="Helical" evidence="5">
    <location>
        <begin position="313"/>
        <end position="332"/>
    </location>
</feature>
<accession>A0ABW2YD07</accession>
<feature type="transmembrane region" description="Helical" evidence="5">
    <location>
        <begin position="101"/>
        <end position="119"/>
    </location>
</feature>
<protein>
    <submittedName>
        <fullName evidence="6">SLC13 family permease</fullName>
    </submittedName>
</protein>
<dbReference type="PANTHER" id="PTHR10283:SF82">
    <property type="entry name" value="SOLUTE CARRIER FAMILY 13 MEMBER 2"/>
    <property type="match status" value="1"/>
</dbReference>
<proteinExistence type="predicted"/>
<dbReference type="EMBL" id="JBHTIF010000002">
    <property type="protein sequence ID" value="MFD0726374.1"/>
    <property type="molecule type" value="Genomic_DNA"/>
</dbReference>
<gene>
    <name evidence="6" type="ORF">ACFQ0E_12300</name>
</gene>
<feature type="transmembrane region" description="Helical" evidence="5">
    <location>
        <begin position="475"/>
        <end position="495"/>
    </location>
</feature>
<keyword evidence="7" id="KW-1185">Reference proteome</keyword>
<dbReference type="PANTHER" id="PTHR10283">
    <property type="entry name" value="SOLUTE CARRIER FAMILY 13 MEMBER"/>
    <property type="match status" value="1"/>
</dbReference>
<feature type="transmembrane region" description="Helical" evidence="5">
    <location>
        <begin position="58"/>
        <end position="81"/>
    </location>
</feature>
<feature type="transmembrane region" description="Helical" evidence="5">
    <location>
        <begin position="29"/>
        <end position="46"/>
    </location>
</feature>
<feature type="transmembrane region" description="Helical" evidence="5">
    <location>
        <begin position="140"/>
        <end position="158"/>
    </location>
</feature>
<organism evidence="6 7">
    <name type="scientific">Lysobacter brunescens</name>
    <dbReference type="NCBI Taxonomy" id="262323"/>
    <lineage>
        <taxon>Bacteria</taxon>
        <taxon>Pseudomonadati</taxon>
        <taxon>Pseudomonadota</taxon>
        <taxon>Gammaproteobacteria</taxon>
        <taxon>Lysobacterales</taxon>
        <taxon>Lysobacteraceae</taxon>
        <taxon>Lysobacter</taxon>
    </lineage>
</organism>
<dbReference type="Pfam" id="PF00939">
    <property type="entry name" value="Na_sulph_symp"/>
    <property type="match status" value="1"/>
</dbReference>
<feature type="transmembrane region" description="Helical" evidence="5">
    <location>
        <begin position="390"/>
        <end position="406"/>
    </location>
</feature>
<evidence type="ECO:0000256" key="1">
    <source>
        <dbReference type="ARBA" id="ARBA00004141"/>
    </source>
</evidence>
<reference evidence="7" key="1">
    <citation type="journal article" date="2019" name="Int. J. Syst. Evol. Microbiol.">
        <title>The Global Catalogue of Microorganisms (GCM) 10K type strain sequencing project: providing services to taxonomists for standard genome sequencing and annotation.</title>
        <authorList>
            <consortium name="The Broad Institute Genomics Platform"/>
            <consortium name="The Broad Institute Genome Sequencing Center for Infectious Disease"/>
            <person name="Wu L."/>
            <person name="Ma J."/>
        </authorList>
    </citation>
    <scope>NUCLEOTIDE SEQUENCE [LARGE SCALE GENOMIC DNA]</scope>
    <source>
        <strain evidence="7">CCUG 55585</strain>
    </source>
</reference>
<evidence type="ECO:0000256" key="2">
    <source>
        <dbReference type="ARBA" id="ARBA00022692"/>
    </source>
</evidence>
<dbReference type="CDD" id="cd01115">
    <property type="entry name" value="SLC13_permease"/>
    <property type="match status" value="1"/>
</dbReference>
<feature type="transmembrane region" description="Helical" evidence="5">
    <location>
        <begin position="290"/>
        <end position="307"/>
    </location>
</feature>
<feature type="transmembrane region" description="Helical" evidence="5">
    <location>
        <begin position="413"/>
        <end position="429"/>
    </location>
</feature>
<evidence type="ECO:0000313" key="6">
    <source>
        <dbReference type="EMBL" id="MFD0726374.1"/>
    </source>
</evidence>